<organism evidence="1 2">
    <name type="scientific">Chaetomium tenue</name>
    <dbReference type="NCBI Taxonomy" id="1854479"/>
    <lineage>
        <taxon>Eukaryota</taxon>
        <taxon>Fungi</taxon>
        <taxon>Dikarya</taxon>
        <taxon>Ascomycota</taxon>
        <taxon>Pezizomycotina</taxon>
        <taxon>Sordariomycetes</taxon>
        <taxon>Sordariomycetidae</taxon>
        <taxon>Sordariales</taxon>
        <taxon>Chaetomiaceae</taxon>
        <taxon>Chaetomium</taxon>
    </lineage>
</organism>
<name>A0ACB7P7B5_9PEZI</name>
<protein>
    <submittedName>
        <fullName evidence="1">Uncharacterized protein</fullName>
    </submittedName>
</protein>
<evidence type="ECO:0000313" key="1">
    <source>
        <dbReference type="EMBL" id="KAH6631349.1"/>
    </source>
</evidence>
<dbReference type="EMBL" id="JAGIZQ010000004">
    <property type="protein sequence ID" value="KAH6631349.1"/>
    <property type="molecule type" value="Genomic_DNA"/>
</dbReference>
<proteinExistence type="predicted"/>
<gene>
    <name evidence="1" type="ORF">F5144DRAFT_215506</name>
</gene>
<accession>A0ACB7P7B5</accession>
<evidence type="ECO:0000313" key="2">
    <source>
        <dbReference type="Proteomes" id="UP000724584"/>
    </source>
</evidence>
<dbReference type="Proteomes" id="UP000724584">
    <property type="component" value="Unassembled WGS sequence"/>
</dbReference>
<keyword evidence="2" id="KW-1185">Reference proteome</keyword>
<reference evidence="1 2" key="1">
    <citation type="journal article" date="2021" name="Nat. Commun.">
        <title>Genetic determinants of endophytism in the Arabidopsis root mycobiome.</title>
        <authorList>
            <person name="Mesny F."/>
            <person name="Miyauchi S."/>
            <person name="Thiergart T."/>
            <person name="Pickel B."/>
            <person name="Atanasova L."/>
            <person name="Karlsson M."/>
            <person name="Huettel B."/>
            <person name="Barry K.W."/>
            <person name="Haridas S."/>
            <person name="Chen C."/>
            <person name="Bauer D."/>
            <person name="Andreopoulos W."/>
            <person name="Pangilinan J."/>
            <person name="LaButti K."/>
            <person name="Riley R."/>
            <person name="Lipzen A."/>
            <person name="Clum A."/>
            <person name="Drula E."/>
            <person name="Henrissat B."/>
            <person name="Kohler A."/>
            <person name="Grigoriev I.V."/>
            <person name="Martin F.M."/>
            <person name="Hacquard S."/>
        </authorList>
    </citation>
    <scope>NUCLEOTIDE SEQUENCE [LARGE SCALE GENOMIC DNA]</scope>
    <source>
        <strain evidence="1 2">MPI-SDFR-AT-0079</strain>
    </source>
</reference>
<sequence>MSHEMLPVSLSTFIQNISTPTAGSVMCQQLYPRVRYSCLHEVEQLPYIIRCRGGTEGRLECDRPRDNYSLGIASRRARCPDCEEVEPSWAAHVHGPMPPSIDRATSWRGLARGRRRPWNMPRESRHDLASPGRPVSPKICPLPGRHPPLPDKDWKYRTWLLQCNCQTTPQVHGIEPGLKTVRNSEPLFANQINEQLSLLPDVSLLLHYSP</sequence>
<comment type="caution">
    <text evidence="1">The sequence shown here is derived from an EMBL/GenBank/DDBJ whole genome shotgun (WGS) entry which is preliminary data.</text>
</comment>